<gene>
    <name evidence="1" type="ORF">NC653_031700</name>
</gene>
<protein>
    <submittedName>
        <fullName evidence="1">Uncharacterized protein</fullName>
    </submittedName>
</protein>
<evidence type="ECO:0000313" key="2">
    <source>
        <dbReference type="Proteomes" id="UP001164929"/>
    </source>
</evidence>
<name>A0AAD6Q1W0_9ROSI</name>
<proteinExistence type="predicted"/>
<reference evidence="1" key="1">
    <citation type="journal article" date="2023" name="Mol. Ecol. Resour.">
        <title>Chromosome-level genome assembly of a triploid poplar Populus alba 'Berolinensis'.</title>
        <authorList>
            <person name="Chen S."/>
            <person name="Yu Y."/>
            <person name="Wang X."/>
            <person name="Wang S."/>
            <person name="Zhang T."/>
            <person name="Zhou Y."/>
            <person name="He R."/>
            <person name="Meng N."/>
            <person name="Wang Y."/>
            <person name="Liu W."/>
            <person name="Liu Z."/>
            <person name="Liu J."/>
            <person name="Guo Q."/>
            <person name="Huang H."/>
            <person name="Sederoff R.R."/>
            <person name="Wang G."/>
            <person name="Qu G."/>
            <person name="Chen S."/>
        </authorList>
    </citation>
    <scope>NUCLEOTIDE SEQUENCE</scope>
    <source>
        <strain evidence="1">SC-2020</strain>
    </source>
</reference>
<comment type="caution">
    <text evidence="1">The sequence shown here is derived from an EMBL/GenBank/DDBJ whole genome shotgun (WGS) entry which is preliminary data.</text>
</comment>
<accession>A0AAD6Q1W0</accession>
<dbReference type="Proteomes" id="UP001164929">
    <property type="component" value="Chromosome 13"/>
</dbReference>
<evidence type="ECO:0000313" key="1">
    <source>
        <dbReference type="EMBL" id="KAJ6975952.1"/>
    </source>
</evidence>
<dbReference type="EMBL" id="JAQIZT010000013">
    <property type="protein sequence ID" value="KAJ6975952.1"/>
    <property type="molecule type" value="Genomic_DNA"/>
</dbReference>
<sequence length="73" mass="8008">MGSSVSPLAEMDESGSISPCEVAICLHCGIEFSGEIHPAALIKSLFEYKDKKHGCPALYMPIYRDKEELVSTF</sequence>
<organism evidence="1 2">
    <name type="scientific">Populus alba x Populus x berolinensis</name>
    <dbReference type="NCBI Taxonomy" id="444605"/>
    <lineage>
        <taxon>Eukaryota</taxon>
        <taxon>Viridiplantae</taxon>
        <taxon>Streptophyta</taxon>
        <taxon>Embryophyta</taxon>
        <taxon>Tracheophyta</taxon>
        <taxon>Spermatophyta</taxon>
        <taxon>Magnoliopsida</taxon>
        <taxon>eudicotyledons</taxon>
        <taxon>Gunneridae</taxon>
        <taxon>Pentapetalae</taxon>
        <taxon>rosids</taxon>
        <taxon>fabids</taxon>
        <taxon>Malpighiales</taxon>
        <taxon>Salicaceae</taxon>
        <taxon>Saliceae</taxon>
        <taxon>Populus</taxon>
    </lineage>
</organism>
<keyword evidence="2" id="KW-1185">Reference proteome</keyword>
<dbReference type="AlphaFoldDB" id="A0AAD6Q1W0"/>